<evidence type="ECO:0000313" key="2">
    <source>
        <dbReference type="Proteomes" id="UP000504606"/>
    </source>
</evidence>
<dbReference type="RefSeq" id="XP_026275303.1">
    <property type="nucleotide sequence ID" value="XM_026419518.2"/>
</dbReference>
<reference evidence="3" key="1">
    <citation type="submission" date="2025-08" db="UniProtKB">
        <authorList>
            <consortium name="RefSeq"/>
        </authorList>
    </citation>
    <scope>IDENTIFICATION</scope>
    <source>
        <tissue evidence="3">Whole organism</tissue>
    </source>
</reference>
<dbReference type="GO" id="GO:0016192">
    <property type="term" value="P:vesicle-mediated transport"/>
    <property type="evidence" value="ECO:0007669"/>
    <property type="project" value="InterPro"/>
</dbReference>
<protein>
    <submittedName>
        <fullName evidence="3">Vacuolar protein sorting-associated protein 33A</fullName>
    </submittedName>
</protein>
<dbReference type="InterPro" id="IPR043154">
    <property type="entry name" value="Sec-1-like_dom1"/>
</dbReference>
<dbReference type="Gene3D" id="3.40.50.1910">
    <property type="match status" value="1"/>
</dbReference>
<gene>
    <name evidence="3" type="primary">LOC113204353</name>
</gene>
<comment type="similarity">
    <text evidence="1">Belongs to the STXBP/unc-18/SEC1 family.</text>
</comment>
<evidence type="ECO:0000256" key="1">
    <source>
        <dbReference type="ARBA" id="ARBA00009884"/>
    </source>
</evidence>
<dbReference type="Gene3D" id="3.40.50.2060">
    <property type="match status" value="1"/>
</dbReference>
<dbReference type="CTD" id="32947"/>
<dbReference type="Gene3D" id="3.90.830.10">
    <property type="entry name" value="Syntaxin Binding Protein 1, Chain A, domain 2"/>
    <property type="match status" value="1"/>
</dbReference>
<dbReference type="InterPro" id="IPR043155">
    <property type="entry name" value="VPS33_dom3b"/>
</dbReference>
<dbReference type="PIRSF" id="PIRSF005715">
    <property type="entry name" value="VPS45_Sec1"/>
    <property type="match status" value="1"/>
</dbReference>
<accession>A0A6J1S3S5</accession>
<dbReference type="InterPro" id="IPR036045">
    <property type="entry name" value="Sec1-like_sf"/>
</dbReference>
<dbReference type="FunFam" id="3.40.50.1910:FF:000005">
    <property type="entry name" value="vacuolar protein sorting-associated protein 33A isoform X1"/>
    <property type="match status" value="1"/>
</dbReference>
<dbReference type="Proteomes" id="UP000504606">
    <property type="component" value="Unplaced"/>
</dbReference>
<proteinExistence type="inferred from homology"/>
<dbReference type="KEGG" id="foc:113204353"/>
<keyword evidence="2" id="KW-1185">Reference proteome</keyword>
<evidence type="ECO:0000313" key="3">
    <source>
        <dbReference type="RefSeq" id="XP_026275303.1"/>
    </source>
</evidence>
<name>A0A6J1S3S5_FRAOC</name>
<sequence length="624" mass="69867">MGWRGEGRGEERGSRCVFAEMSSTHLSGGKVNISRIQDHARKHLFALLDKIDGTKDIVTDGALGSVMGLVANKPMLKEHNIKTIFHLHPGQLPNSNSENIVFIIRPQLRFIDHVADNVHNEVKRSRKDFHIFFVPRVTFLCKKRLEDRGVLGNFEGNLEELPWHLFPFDNDLVSMEIPTTFKEFHLESDPTTLHQAAQGLLSLQSLYGIIPRVTGIGPAAQKVFDFLKRLSLEQSSCQNPSSSSIAPSQIDQVIILDRSVDLLTPLATQLTYEGLIDEIFGIQNNTVKLPAEHFSSSNDNTPYTADTKDIILNSGEELFAEIRDKNFSAVGPALSRKARQISNQFEERHGDKTVQEMKLFVSRLPSMMANKQSLAYHTTIAELVKKVTDTHQFLEALQTEQELMNGIDTDKAHPFIEDCIDRKEPLIKVLRLVCMQALTNSGLRSKVLEYYKREILQTYGFHHALTLCNLEQVGLLRLQQNQRPYTVLRKALKLTVEDNDEASPTDISYVHSVYAPLSIRLVQHLVRPNGSRALQDVIGLLPSPAFDELQTSPSGSALPVPPSDSPKVVLVFFVGGCTFAEISALRFLSQQEVSDTNVEFLIGTTKLINGSSFIQSLSEPLDHQ</sequence>
<dbReference type="InterPro" id="IPR027482">
    <property type="entry name" value="Sec1-like_dom2"/>
</dbReference>
<dbReference type="Pfam" id="PF00995">
    <property type="entry name" value="Sec1"/>
    <property type="match status" value="1"/>
</dbReference>
<organism evidence="2 3">
    <name type="scientific">Frankliniella occidentalis</name>
    <name type="common">Western flower thrips</name>
    <name type="synonym">Euthrips occidentalis</name>
    <dbReference type="NCBI Taxonomy" id="133901"/>
    <lineage>
        <taxon>Eukaryota</taxon>
        <taxon>Metazoa</taxon>
        <taxon>Ecdysozoa</taxon>
        <taxon>Arthropoda</taxon>
        <taxon>Hexapoda</taxon>
        <taxon>Insecta</taxon>
        <taxon>Pterygota</taxon>
        <taxon>Neoptera</taxon>
        <taxon>Paraneoptera</taxon>
        <taxon>Thysanoptera</taxon>
        <taxon>Terebrantia</taxon>
        <taxon>Thripoidea</taxon>
        <taxon>Thripidae</taxon>
        <taxon>Frankliniella</taxon>
    </lineage>
</organism>
<dbReference type="InterPro" id="IPR001619">
    <property type="entry name" value="Sec1-like"/>
</dbReference>
<dbReference type="InterPro" id="IPR043127">
    <property type="entry name" value="Sec-1-like_dom3a"/>
</dbReference>
<dbReference type="OrthoDB" id="10262287at2759"/>
<dbReference type="PANTHER" id="PTHR11679">
    <property type="entry name" value="VESICLE PROTEIN SORTING-ASSOCIATED"/>
    <property type="match status" value="1"/>
</dbReference>
<dbReference type="Gene3D" id="1.25.40.850">
    <property type="match status" value="1"/>
</dbReference>
<dbReference type="SUPFAM" id="SSF56815">
    <property type="entry name" value="Sec1/munc18-like (SM) proteins"/>
    <property type="match status" value="1"/>
</dbReference>
<dbReference type="GeneID" id="113204353"/>
<dbReference type="AlphaFoldDB" id="A0A6J1S3S5"/>